<feature type="domain" description="Glutamine amidotransferase" evidence="2">
    <location>
        <begin position="7"/>
        <end position="185"/>
    </location>
</feature>
<dbReference type="PRINTS" id="PR00096">
    <property type="entry name" value="GATASE"/>
</dbReference>
<dbReference type="CDD" id="cd01743">
    <property type="entry name" value="GATase1_Anthranilate_Synthase"/>
    <property type="match status" value="1"/>
</dbReference>
<keyword evidence="1" id="KW-0315">Glutamine amidotransferase</keyword>
<evidence type="ECO:0000259" key="2">
    <source>
        <dbReference type="Pfam" id="PF00117"/>
    </source>
</evidence>
<sequence>MTSPKVLIIDNYDSFTYNVIYLLQECRIEPIIVSNDTVLEAIKKVHFSHLIISPGPSHPLQSGVCLEAIKYFAPTKKILGICLGHQCIAQAFGGEVISLSTPTHAKNARLHFVPNPLFKGVKQGIKVALYHSLYVNKLGECEALGYNDLGVLMVLKAKGYDTYGVQFHPESILQESGKRIMKNFLTLRSSCY</sequence>
<dbReference type="PRINTS" id="PR00099">
    <property type="entry name" value="CPSGATASE"/>
</dbReference>
<dbReference type="Pfam" id="PF00117">
    <property type="entry name" value="GATase"/>
    <property type="match status" value="1"/>
</dbReference>
<gene>
    <name evidence="3" type="ORF">V3I05_09655</name>
</gene>
<dbReference type="InterPro" id="IPR029062">
    <property type="entry name" value="Class_I_gatase-like"/>
</dbReference>
<dbReference type="NCBIfam" id="TIGR00566">
    <property type="entry name" value="trpG_papA"/>
    <property type="match status" value="1"/>
</dbReference>
<dbReference type="InterPro" id="IPR006221">
    <property type="entry name" value="TrpG/PapA_dom"/>
</dbReference>
<proteinExistence type="predicted"/>
<dbReference type="InterPro" id="IPR017926">
    <property type="entry name" value="GATASE"/>
</dbReference>
<reference evidence="3 4" key="1">
    <citation type="submission" date="2024-02" db="EMBL/GenBank/DDBJ databases">
        <title>Genome and pathogenicity analysis of Helicobacter mastomyrinus isolated from mice.</title>
        <authorList>
            <person name="Zhu L."/>
        </authorList>
    </citation>
    <scope>NUCLEOTIDE SEQUENCE [LARGE SCALE GENOMIC DNA]</scope>
    <source>
        <strain evidence="3 4">Hm-17</strain>
    </source>
</reference>
<dbReference type="RefSeq" id="WP_300448193.1">
    <property type="nucleotide sequence ID" value="NZ_CP145316.1"/>
</dbReference>
<dbReference type="EMBL" id="CP145316">
    <property type="protein sequence ID" value="XAM17936.1"/>
    <property type="molecule type" value="Genomic_DNA"/>
</dbReference>
<dbReference type="InterPro" id="IPR050472">
    <property type="entry name" value="Anth_synth/Amidotransfase"/>
</dbReference>
<dbReference type="PROSITE" id="PS51273">
    <property type="entry name" value="GATASE_TYPE_1"/>
    <property type="match status" value="1"/>
</dbReference>
<dbReference type="PANTHER" id="PTHR43418:SF4">
    <property type="entry name" value="MULTIFUNCTIONAL TRYPTOPHAN BIOSYNTHESIS PROTEIN"/>
    <property type="match status" value="1"/>
</dbReference>
<dbReference type="Proteomes" id="UP001434737">
    <property type="component" value="Chromosome"/>
</dbReference>
<protein>
    <submittedName>
        <fullName evidence="3">Aminodeoxychorismate/anthranilate synthase component II</fullName>
    </submittedName>
</protein>
<evidence type="ECO:0000313" key="3">
    <source>
        <dbReference type="EMBL" id="XAM17936.1"/>
    </source>
</evidence>
<dbReference type="PRINTS" id="PR00097">
    <property type="entry name" value="ANTSNTHASEII"/>
</dbReference>
<dbReference type="PANTHER" id="PTHR43418">
    <property type="entry name" value="MULTIFUNCTIONAL TRYPTOPHAN BIOSYNTHESIS PROTEIN-RELATED"/>
    <property type="match status" value="1"/>
</dbReference>
<organism evidence="3 4">
    <name type="scientific">Helicobacter mastomyrinus</name>
    <dbReference type="NCBI Taxonomy" id="287948"/>
    <lineage>
        <taxon>Bacteria</taxon>
        <taxon>Pseudomonadati</taxon>
        <taxon>Campylobacterota</taxon>
        <taxon>Epsilonproteobacteria</taxon>
        <taxon>Campylobacterales</taxon>
        <taxon>Helicobacteraceae</taxon>
        <taxon>Helicobacter</taxon>
    </lineage>
</organism>
<accession>A0ABZ3F427</accession>
<name>A0ABZ3F427_9HELI</name>
<dbReference type="SUPFAM" id="SSF52317">
    <property type="entry name" value="Class I glutamine amidotransferase-like"/>
    <property type="match status" value="1"/>
</dbReference>
<keyword evidence="4" id="KW-1185">Reference proteome</keyword>
<evidence type="ECO:0000256" key="1">
    <source>
        <dbReference type="ARBA" id="ARBA00022962"/>
    </source>
</evidence>
<evidence type="ECO:0000313" key="4">
    <source>
        <dbReference type="Proteomes" id="UP001434737"/>
    </source>
</evidence>
<dbReference type="Gene3D" id="3.40.50.880">
    <property type="match status" value="1"/>
</dbReference>